<evidence type="ECO:0000256" key="1">
    <source>
        <dbReference type="SAM" id="MobiDB-lite"/>
    </source>
</evidence>
<dbReference type="InParanoid" id="A0A482WIY5"/>
<protein>
    <recommendedName>
        <fullName evidence="3">Chitin-binding type-2 domain-containing protein</fullName>
    </recommendedName>
</protein>
<dbReference type="PROSITE" id="PS50940">
    <property type="entry name" value="CHIT_BIND_II"/>
    <property type="match status" value="2"/>
</dbReference>
<dbReference type="GO" id="GO:0005576">
    <property type="term" value="C:extracellular region"/>
    <property type="evidence" value="ECO:0007669"/>
    <property type="project" value="InterPro"/>
</dbReference>
<accession>A0A482WIY5</accession>
<dbReference type="InterPro" id="IPR002557">
    <property type="entry name" value="Chitin-bd_dom"/>
</dbReference>
<feature type="domain" description="Chitin-binding type-2" evidence="3">
    <location>
        <begin position="372"/>
        <end position="428"/>
    </location>
</feature>
<comment type="caution">
    <text evidence="4">The sequence shown here is derived from an EMBL/GenBank/DDBJ whole genome shotgun (WGS) entry which is preliminary data.</text>
</comment>
<gene>
    <name evidence="4" type="ORF">LSTR_LSTR010143</name>
</gene>
<evidence type="ECO:0000256" key="2">
    <source>
        <dbReference type="SAM" id="SignalP"/>
    </source>
</evidence>
<dbReference type="GO" id="GO:0008061">
    <property type="term" value="F:chitin binding"/>
    <property type="evidence" value="ECO:0007669"/>
    <property type="project" value="InterPro"/>
</dbReference>
<feature type="compositionally biased region" description="Polar residues" evidence="1">
    <location>
        <begin position="210"/>
        <end position="222"/>
    </location>
</feature>
<dbReference type="SUPFAM" id="SSF57625">
    <property type="entry name" value="Invertebrate chitin-binding proteins"/>
    <property type="match status" value="2"/>
</dbReference>
<dbReference type="SMART" id="SM00494">
    <property type="entry name" value="ChtBD2"/>
    <property type="match status" value="2"/>
</dbReference>
<organism evidence="4 5">
    <name type="scientific">Laodelphax striatellus</name>
    <name type="common">Small brown planthopper</name>
    <name type="synonym">Delphax striatella</name>
    <dbReference type="NCBI Taxonomy" id="195883"/>
    <lineage>
        <taxon>Eukaryota</taxon>
        <taxon>Metazoa</taxon>
        <taxon>Ecdysozoa</taxon>
        <taxon>Arthropoda</taxon>
        <taxon>Hexapoda</taxon>
        <taxon>Insecta</taxon>
        <taxon>Pterygota</taxon>
        <taxon>Neoptera</taxon>
        <taxon>Paraneoptera</taxon>
        <taxon>Hemiptera</taxon>
        <taxon>Auchenorrhyncha</taxon>
        <taxon>Fulgoroidea</taxon>
        <taxon>Delphacidae</taxon>
        <taxon>Criomorphinae</taxon>
        <taxon>Laodelphax</taxon>
    </lineage>
</organism>
<dbReference type="Proteomes" id="UP000291343">
    <property type="component" value="Unassembled WGS sequence"/>
</dbReference>
<dbReference type="AlphaFoldDB" id="A0A482WIY5"/>
<evidence type="ECO:0000259" key="3">
    <source>
        <dbReference type="PROSITE" id="PS50940"/>
    </source>
</evidence>
<feature type="domain" description="Chitin-binding type-2" evidence="3">
    <location>
        <begin position="108"/>
        <end position="164"/>
    </location>
</feature>
<dbReference type="Gene3D" id="2.170.140.10">
    <property type="entry name" value="Chitin binding domain"/>
    <property type="match status" value="2"/>
</dbReference>
<feature type="signal peptide" evidence="2">
    <location>
        <begin position="1"/>
        <end position="24"/>
    </location>
</feature>
<feature type="compositionally biased region" description="Polar residues" evidence="1">
    <location>
        <begin position="326"/>
        <end position="336"/>
    </location>
</feature>
<proteinExistence type="predicted"/>
<keyword evidence="5" id="KW-1185">Reference proteome</keyword>
<evidence type="ECO:0000313" key="4">
    <source>
        <dbReference type="EMBL" id="RZF33487.1"/>
    </source>
</evidence>
<feature type="compositionally biased region" description="Low complexity" evidence="1">
    <location>
        <begin position="237"/>
        <end position="325"/>
    </location>
</feature>
<sequence length="430" mass="46722">MEKVGFHILVILFVSEANLLGSQAKSIQKSSQSFHHGNSAYRNKYDRAQSSSLLQLSMKSQNKLDEFKTVAGINRPSTEESIGQKLKSGSQVNSRTGVLYNPVRNDHAPSCEKGQNFKKRFPGSCRKYYECNNGVLTTSSCYWLRNFDMISQSCRFYYFVDCSITEPPTTTSSTVTTSIFETTSSVIFTENTTISNHTTSATTNVSSSTPIKTSTASTSSLEPTFEVTSAPPITSKSTTQMSTLHSTTSTSFSSTNSTGFTSSSSISSTADTSASTSTSIPKSTSTSFPSTASTSTTSPPTSTTNTPIATTHGVTSSSSTPTVFTQEPTSANISSTPSLTTKQHLLTTISTFSTSTPTTVTITTPTTQYPDLPRCSPGQYYKTRYPNDCHRFYFCRNGTLEIWICNAFYNFDAITLTCKVFWEVDCTIGT</sequence>
<feature type="chain" id="PRO_5019712536" description="Chitin-binding type-2 domain-containing protein" evidence="2">
    <location>
        <begin position="25"/>
        <end position="430"/>
    </location>
</feature>
<reference evidence="4 5" key="1">
    <citation type="journal article" date="2017" name="Gigascience">
        <title>Genome sequence of the small brown planthopper, Laodelphax striatellus.</title>
        <authorList>
            <person name="Zhu J."/>
            <person name="Jiang F."/>
            <person name="Wang X."/>
            <person name="Yang P."/>
            <person name="Bao Y."/>
            <person name="Zhao W."/>
            <person name="Wang W."/>
            <person name="Lu H."/>
            <person name="Wang Q."/>
            <person name="Cui N."/>
            <person name="Li J."/>
            <person name="Chen X."/>
            <person name="Luo L."/>
            <person name="Yu J."/>
            <person name="Kang L."/>
            <person name="Cui F."/>
        </authorList>
    </citation>
    <scope>NUCLEOTIDE SEQUENCE [LARGE SCALE GENOMIC DNA]</scope>
    <source>
        <strain evidence="4">Lst14</strain>
    </source>
</reference>
<name>A0A482WIY5_LAOST</name>
<dbReference type="EMBL" id="QKKF02033837">
    <property type="protein sequence ID" value="RZF33487.1"/>
    <property type="molecule type" value="Genomic_DNA"/>
</dbReference>
<feature type="region of interest" description="Disordered" evidence="1">
    <location>
        <begin position="198"/>
        <end position="336"/>
    </location>
</feature>
<feature type="compositionally biased region" description="Low complexity" evidence="1">
    <location>
        <begin position="198"/>
        <end position="209"/>
    </location>
</feature>
<evidence type="ECO:0000313" key="5">
    <source>
        <dbReference type="Proteomes" id="UP000291343"/>
    </source>
</evidence>
<dbReference type="Pfam" id="PF01607">
    <property type="entry name" value="CBM_14"/>
    <property type="match status" value="1"/>
</dbReference>
<dbReference type="OrthoDB" id="6020543at2759"/>
<dbReference type="InterPro" id="IPR036508">
    <property type="entry name" value="Chitin-bd_dom_sf"/>
</dbReference>
<keyword evidence="2" id="KW-0732">Signal</keyword>
<dbReference type="SMR" id="A0A482WIY5"/>